<dbReference type="AlphaFoldDB" id="A0A1I4M3U9"/>
<feature type="region of interest" description="Disordered" evidence="1">
    <location>
        <begin position="103"/>
        <end position="134"/>
    </location>
</feature>
<gene>
    <name evidence="2" type="ORF">SAMN02982985_02218</name>
</gene>
<protein>
    <submittedName>
        <fullName evidence="2">Uncharacterized protein</fullName>
    </submittedName>
</protein>
<name>A0A1I4M3U9_9BURK</name>
<evidence type="ECO:0000313" key="3">
    <source>
        <dbReference type="Proteomes" id="UP000199470"/>
    </source>
</evidence>
<evidence type="ECO:0000256" key="1">
    <source>
        <dbReference type="SAM" id="MobiDB-lite"/>
    </source>
</evidence>
<feature type="region of interest" description="Disordered" evidence="1">
    <location>
        <begin position="1"/>
        <end position="68"/>
    </location>
</feature>
<keyword evidence="3" id="KW-1185">Reference proteome</keyword>
<accession>A0A1I4M3U9</accession>
<proteinExistence type="predicted"/>
<dbReference type="EMBL" id="FOTW01000010">
    <property type="protein sequence ID" value="SFL97773.1"/>
    <property type="molecule type" value="Genomic_DNA"/>
</dbReference>
<sequence length="166" mass="16152">MKLNDSRAAAPPTPAPTPAPAAGAARASVAGAGRGGAPGAAGDAKAPPEAGPAPAPALKKRAAAPRGAAIAWPAPRDCAIGAEARQLPAVLLGLDDRAAHLALAGTPGRPQLRAPAPGPRQAGSRARPRSRGECEQRCGGVGRCDASLADSCGGALCGRDEDAESV</sequence>
<dbReference type="RefSeq" id="WP_093387509.1">
    <property type="nucleotide sequence ID" value="NZ_FOTW01000010.1"/>
</dbReference>
<dbReference type="STRING" id="758825.SAMN02982985_02218"/>
<reference evidence="2 3" key="1">
    <citation type="submission" date="2016-10" db="EMBL/GenBank/DDBJ databases">
        <authorList>
            <person name="de Groot N.N."/>
        </authorList>
    </citation>
    <scope>NUCLEOTIDE SEQUENCE [LARGE SCALE GENOMIC DNA]</scope>
    <source>
        <strain evidence="2 3">ATCC 43154</strain>
    </source>
</reference>
<feature type="compositionally biased region" description="Low complexity" evidence="1">
    <location>
        <begin position="20"/>
        <end position="31"/>
    </location>
</feature>
<evidence type="ECO:0000313" key="2">
    <source>
        <dbReference type="EMBL" id="SFL97773.1"/>
    </source>
</evidence>
<dbReference type="Proteomes" id="UP000199470">
    <property type="component" value="Unassembled WGS sequence"/>
</dbReference>
<organism evidence="2 3">
    <name type="scientific">Rugamonas rubra</name>
    <dbReference type="NCBI Taxonomy" id="758825"/>
    <lineage>
        <taxon>Bacteria</taxon>
        <taxon>Pseudomonadati</taxon>
        <taxon>Pseudomonadota</taxon>
        <taxon>Betaproteobacteria</taxon>
        <taxon>Burkholderiales</taxon>
        <taxon>Oxalobacteraceae</taxon>
        <taxon>Telluria group</taxon>
        <taxon>Rugamonas</taxon>
    </lineage>
</organism>